<feature type="transmembrane region" description="Helical" evidence="2">
    <location>
        <begin position="52"/>
        <end position="68"/>
    </location>
</feature>
<dbReference type="Proteomes" id="UP000054560">
    <property type="component" value="Unassembled WGS sequence"/>
</dbReference>
<evidence type="ECO:0000256" key="1">
    <source>
        <dbReference type="SAM" id="MobiDB-lite"/>
    </source>
</evidence>
<reference evidence="3 4" key="1">
    <citation type="submission" date="2011-02" db="EMBL/GenBank/DDBJ databases">
        <title>The Genome Sequence of Sphaeroforma arctica JP610.</title>
        <authorList>
            <consortium name="The Broad Institute Genome Sequencing Platform"/>
            <person name="Russ C."/>
            <person name="Cuomo C."/>
            <person name="Young S.K."/>
            <person name="Zeng Q."/>
            <person name="Gargeya S."/>
            <person name="Alvarado L."/>
            <person name="Berlin A."/>
            <person name="Chapman S.B."/>
            <person name="Chen Z."/>
            <person name="Freedman E."/>
            <person name="Gellesch M."/>
            <person name="Goldberg J."/>
            <person name="Griggs A."/>
            <person name="Gujja S."/>
            <person name="Heilman E."/>
            <person name="Heiman D."/>
            <person name="Howarth C."/>
            <person name="Mehta T."/>
            <person name="Neiman D."/>
            <person name="Pearson M."/>
            <person name="Roberts A."/>
            <person name="Saif S."/>
            <person name="Shea T."/>
            <person name="Shenoy N."/>
            <person name="Sisk P."/>
            <person name="Stolte C."/>
            <person name="Sykes S."/>
            <person name="White J."/>
            <person name="Yandava C."/>
            <person name="Burger G."/>
            <person name="Gray M.W."/>
            <person name="Holland P.W.H."/>
            <person name="King N."/>
            <person name="Lang F.B.F."/>
            <person name="Roger A.J."/>
            <person name="Ruiz-Trillo I."/>
            <person name="Haas B."/>
            <person name="Nusbaum C."/>
            <person name="Birren B."/>
        </authorList>
    </citation>
    <scope>NUCLEOTIDE SEQUENCE [LARGE SCALE GENOMIC DNA]</scope>
    <source>
        <strain evidence="3 4">JP610</strain>
    </source>
</reference>
<organism evidence="3 4">
    <name type="scientific">Sphaeroforma arctica JP610</name>
    <dbReference type="NCBI Taxonomy" id="667725"/>
    <lineage>
        <taxon>Eukaryota</taxon>
        <taxon>Ichthyosporea</taxon>
        <taxon>Ichthyophonida</taxon>
        <taxon>Sphaeroforma</taxon>
    </lineage>
</organism>
<keyword evidence="2" id="KW-1133">Transmembrane helix</keyword>
<name>A0A0L0FUX8_9EUKA</name>
<evidence type="ECO:0000313" key="4">
    <source>
        <dbReference type="Proteomes" id="UP000054560"/>
    </source>
</evidence>
<dbReference type="GeneID" id="25907522"/>
<evidence type="ECO:0000313" key="3">
    <source>
        <dbReference type="EMBL" id="KNC80627.1"/>
    </source>
</evidence>
<gene>
    <name evidence="3" type="ORF">SARC_07018</name>
</gene>
<keyword evidence="2" id="KW-0472">Membrane</keyword>
<keyword evidence="2" id="KW-0812">Transmembrane</keyword>
<dbReference type="RefSeq" id="XP_014154529.1">
    <property type="nucleotide sequence ID" value="XM_014299054.1"/>
</dbReference>
<dbReference type="AlphaFoldDB" id="A0A0L0FUX8"/>
<sequence>MADVDEEEEDFVYPLSLKICWTVVFATTAVASILISLYIVVKWRKLSKHQSYLIFFVWTLFGSALIQFDRLTDMWGWLSWDYWSWGFYAFGQNLLVAPELEEAYGQAALHWEYVDVISNAVFTLIVFRVWYKHIRIMWIRDFGDGFPSHTSASDYFNTDTGMGNTIQSGFNNGLRRISNAGIYVVGTVSGTMRRRATTTNLKSTDDTIVENPNSLSHDRALTIAIGGVRARAMTSMCMTHNTVMPEDALIEEADEDFNKERRWSRLSKCLSHPSRSSQQYEVNQFRDLDFDAFTAAPTSSVGTFLGESIRSIGRRLSTTRQLSMRSLRSTTLEGTQNANPDRRAQSLPDIL</sequence>
<protein>
    <submittedName>
        <fullName evidence="3">Uncharacterized protein</fullName>
    </submittedName>
</protein>
<evidence type="ECO:0000256" key="2">
    <source>
        <dbReference type="SAM" id="Phobius"/>
    </source>
</evidence>
<dbReference type="EMBL" id="KQ242127">
    <property type="protein sequence ID" value="KNC80627.1"/>
    <property type="molecule type" value="Genomic_DNA"/>
</dbReference>
<keyword evidence="4" id="KW-1185">Reference proteome</keyword>
<proteinExistence type="predicted"/>
<feature type="compositionally biased region" description="Polar residues" evidence="1">
    <location>
        <begin position="326"/>
        <end position="339"/>
    </location>
</feature>
<feature type="region of interest" description="Disordered" evidence="1">
    <location>
        <begin position="326"/>
        <end position="351"/>
    </location>
</feature>
<feature type="transmembrane region" description="Helical" evidence="2">
    <location>
        <begin position="15"/>
        <end position="40"/>
    </location>
</feature>
<feature type="transmembrane region" description="Helical" evidence="2">
    <location>
        <begin position="113"/>
        <end position="131"/>
    </location>
</feature>
<accession>A0A0L0FUX8</accession>